<feature type="non-terminal residue" evidence="2">
    <location>
        <position position="1"/>
    </location>
</feature>
<sequence length="191" mass="21941">TDRNQAYQLMSHRPSASPTSSVHDFLTAFEDWLDAHGYLRHRFTLALIACCYNNEADWCRSELSSIPWSIARQRFLEHYGSDDMVAVYRDRFESFPKLPKKAVLGFADRYLQAMRLAELDPKLGDRVTHLIHRLPDYIRKNLHLVKFTRPEAQASVQSLVDTLTAICPGDRMQQPTGELQSSSPSSNDRTK</sequence>
<feature type="region of interest" description="Disordered" evidence="1">
    <location>
        <begin position="170"/>
        <end position="191"/>
    </location>
</feature>
<reference evidence="2" key="1">
    <citation type="submission" date="2015-04" db="EMBL/GenBank/DDBJ databases">
        <title>The genome sequence of the plant pathogenic Rhizarian Plasmodiophora brassicae reveals insights in its biotrophic life cycle and the origin of chitin synthesis.</title>
        <authorList>
            <person name="Schwelm A."/>
            <person name="Fogelqvist J."/>
            <person name="Knaust A."/>
            <person name="Julke S."/>
            <person name="Lilja T."/>
            <person name="Dhandapani V."/>
            <person name="Bonilla-Rosso G."/>
            <person name="Karlsson M."/>
            <person name="Shevchenko A."/>
            <person name="Choi S.R."/>
            <person name="Kim H.G."/>
            <person name="Park J.Y."/>
            <person name="Lim Y.P."/>
            <person name="Ludwig-Muller J."/>
            <person name="Dixelius C."/>
        </authorList>
    </citation>
    <scope>NUCLEOTIDE SEQUENCE</scope>
    <source>
        <tissue evidence="2">Potato root galls</tissue>
    </source>
</reference>
<evidence type="ECO:0000313" key="2">
    <source>
        <dbReference type="EMBL" id="CRZ07988.1"/>
    </source>
</evidence>
<accession>A0A0H5R188</accession>
<name>A0A0H5R188_9EUKA</name>
<feature type="compositionally biased region" description="Polar residues" evidence="1">
    <location>
        <begin position="173"/>
        <end position="191"/>
    </location>
</feature>
<organism evidence="2">
    <name type="scientific">Spongospora subterranea</name>
    <dbReference type="NCBI Taxonomy" id="70186"/>
    <lineage>
        <taxon>Eukaryota</taxon>
        <taxon>Sar</taxon>
        <taxon>Rhizaria</taxon>
        <taxon>Endomyxa</taxon>
        <taxon>Phytomyxea</taxon>
        <taxon>Plasmodiophorida</taxon>
        <taxon>Plasmodiophoridae</taxon>
        <taxon>Spongospora</taxon>
    </lineage>
</organism>
<protein>
    <submittedName>
        <fullName evidence="2">Uncharacterized protein</fullName>
    </submittedName>
</protein>
<evidence type="ECO:0000256" key="1">
    <source>
        <dbReference type="SAM" id="MobiDB-lite"/>
    </source>
</evidence>
<proteinExistence type="predicted"/>
<dbReference type="EMBL" id="HACM01007546">
    <property type="protein sequence ID" value="CRZ07988.1"/>
    <property type="molecule type" value="Transcribed_RNA"/>
</dbReference>
<dbReference type="AlphaFoldDB" id="A0A0H5R188"/>